<dbReference type="InterPro" id="IPR005290">
    <property type="entry name" value="Ribosomal_uS15_bac-type"/>
</dbReference>
<dbReference type="CDD" id="cd00353">
    <property type="entry name" value="Ribosomal_S15p_S13e"/>
    <property type="match status" value="1"/>
</dbReference>
<dbReference type="GO" id="GO:0003735">
    <property type="term" value="F:structural constituent of ribosome"/>
    <property type="evidence" value="ECO:0007669"/>
    <property type="project" value="InterPro"/>
</dbReference>
<dbReference type="GO" id="GO:0005840">
    <property type="term" value="C:ribosome"/>
    <property type="evidence" value="ECO:0007669"/>
    <property type="project" value="UniProtKB-KW"/>
</dbReference>
<evidence type="ECO:0000256" key="1">
    <source>
        <dbReference type="ARBA" id="ARBA00008434"/>
    </source>
</evidence>
<gene>
    <name evidence="6" type="ORF">HKI87_18g87810</name>
</gene>
<dbReference type="SUPFAM" id="SSF47060">
    <property type="entry name" value="S15/NS1 RNA-binding domain"/>
    <property type="match status" value="1"/>
</dbReference>
<dbReference type="GO" id="GO:1990904">
    <property type="term" value="C:ribonucleoprotein complex"/>
    <property type="evidence" value="ECO:0007669"/>
    <property type="project" value="UniProtKB-KW"/>
</dbReference>
<dbReference type="InterPro" id="IPR009068">
    <property type="entry name" value="uS15_NS1_RNA-bd_sf"/>
</dbReference>
<dbReference type="Gene3D" id="1.10.287.10">
    <property type="entry name" value="S15/NS1, RNA-binding"/>
    <property type="match status" value="1"/>
</dbReference>
<comment type="similarity">
    <text evidence="1 4">Belongs to the universal ribosomal protein uS15 family.</text>
</comment>
<protein>
    <recommendedName>
        <fullName evidence="5">30S ribosomal protein S15</fullName>
    </recommendedName>
</protein>
<keyword evidence="3 4" id="KW-0687">Ribonucleoprotein</keyword>
<evidence type="ECO:0000256" key="4">
    <source>
        <dbReference type="RuleBase" id="RU003919"/>
    </source>
</evidence>
<dbReference type="PANTHER" id="PTHR23321">
    <property type="entry name" value="RIBOSOMAL PROTEIN S15, BACTERIAL AND ORGANELLAR"/>
    <property type="match status" value="1"/>
</dbReference>
<evidence type="ECO:0000313" key="6">
    <source>
        <dbReference type="EMBL" id="WZN67209.1"/>
    </source>
</evidence>
<dbReference type="PROSITE" id="PS00362">
    <property type="entry name" value="RIBOSOMAL_S15"/>
    <property type="match status" value="1"/>
</dbReference>
<dbReference type="InterPro" id="IPR000589">
    <property type="entry name" value="Ribosomal_uS15"/>
</dbReference>
<evidence type="ECO:0000256" key="5">
    <source>
        <dbReference type="RuleBase" id="RU003920"/>
    </source>
</evidence>
<dbReference type="SMART" id="SM01387">
    <property type="entry name" value="Ribosomal_S15"/>
    <property type="match status" value="1"/>
</dbReference>
<dbReference type="EMBL" id="CP151518">
    <property type="protein sequence ID" value="WZN67209.1"/>
    <property type="molecule type" value="Genomic_DNA"/>
</dbReference>
<dbReference type="GO" id="GO:0005737">
    <property type="term" value="C:cytoplasm"/>
    <property type="evidence" value="ECO:0007669"/>
    <property type="project" value="UniProtKB-ARBA"/>
</dbReference>
<name>A0AAX4PMP9_9CHLO</name>
<dbReference type="AlphaFoldDB" id="A0AAX4PMP9"/>
<dbReference type="PANTHER" id="PTHR23321:SF26">
    <property type="entry name" value="SMALL RIBOSOMAL SUBUNIT PROTEIN US15M"/>
    <property type="match status" value="1"/>
</dbReference>
<sequence length="136" mass="15333">MKCIARGGTCTARKACATRATRARIAPTSHSRVSSNVACRAARGTYNTDYAGVEDFMRHDKDVGSSEYQIARISTRIKQLTEHLKEHKTDHATRRGLMSLLNKRNTLLKYLFNNDRKTYTATIESLGIRSRLADEL</sequence>
<dbReference type="Pfam" id="PF00312">
    <property type="entry name" value="Ribosomal_S15"/>
    <property type="match status" value="1"/>
</dbReference>
<dbReference type="Proteomes" id="UP001472866">
    <property type="component" value="Chromosome 18"/>
</dbReference>
<evidence type="ECO:0000256" key="3">
    <source>
        <dbReference type="ARBA" id="ARBA00023274"/>
    </source>
</evidence>
<dbReference type="HAMAP" id="MF_01343_B">
    <property type="entry name" value="Ribosomal_uS15_B"/>
    <property type="match status" value="1"/>
</dbReference>
<proteinExistence type="inferred from homology"/>
<evidence type="ECO:0000256" key="2">
    <source>
        <dbReference type="ARBA" id="ARBA00022980"/>
    </source>
</evidence>
<keyword evidence="7" id="KW-1185">Reference proteome</keyword>
<evidence type="ECO:0000313" key="7">
    <source>
        <dbReference type="Proteomes" id="UP001472866"/>
    </source>
</evidence>
<keyword evidence="2 4" id="KW-0689">Ribosomal protein</keyword>
<dbReference type="NCBIfam" id="TIGR00952">
    <property type="entry name" value="S15_bact"/>
    <property type="match status" value="1"/>
</dbReference>
<dbReference type="GO" id="GO:0006412">
    <property type="term" value="P:translation"/>
    <property type="evidence" value="ECO:0007669"/>
    <property type="project" value="InterPro"/>
</dbReference>
<reference evidence="6 7" key="1">
    <citation type="submission" date="2024-03" db="EMBL/GenBank/DDBJ databases">
        <title>Complete genome sequence of the green alga Chloropicon roscoffensis RCC1871.</title>
        <authorList>
            <person name="Lemieux C."/>
            <person name="Pombert J.-F."/>
            <person name="Otis C."/>
            <person name="Turmel M."/>
        </authorList>
    </citation>
    <scope>NUCLEOTIDE SEQUENCE [LARGE SCALE GENOMIC DNA]</scope>
    <source>
        <strain evidence="6 7">RCC1871</strain>
    </source>
</reference>
<organism evidence="6 7">
    <name type="scientific">Chloropicon roscoffensis</name>
    <dbReference type="NCBI Taxonomy" id="1461544"/>
    <lineage>
        <taxon>Eukaryota</taxon>
        <taxon>Viridiplantae</taxon>
        <taxon>Chlorophyta</taxon>
        <taxon>Chloropicophyceae</taxon>
        <taxon>Chloropicales</taxon>
        <taxon>Chloropicaceae</taxon>
        <taxon>Chloropicon</taxon>
    </lineage>
</organism>
<accession>A0AAX4PMP9</accession>